<keyword evidence="2" id="KW-1185">Reference proteome</keyword>
<dbReference type="RefSeq" id="WP_310317475.1">
    <property type="nucleotide sequence ID" value="NZ_JAVDWU010000006.1"/>
</dbReference>
<accession>A0ABU1WNW9</accession>
<proteinExistence type="predicted"/>
<dbReference type="EMBL" id="JAVDWU010000006">
    <property type="protein sequence ID" value="MDR7150973.1"/>
    <property type="molecule type" value="Genomic_DNA"/>
</dbReference>
<protein>
    <submittedName>
        <fullName evidence="1">Uncharacterized protein</fullName>
    </submittedName>
</protein>
<reference evidence="1 2" key="1">
    <citation type="submission" date="2023-07" db="EMBL/GenBank/DDBJ databases">
        <title>Sorghum-associated microbial communities from plants grown in Nebraska, USA.</title>
        <authorList>
            <person name="Schachtman D."/>
        </authorList>
    </citation>
    <scope>NUCLEOTIDE SEQUENCE [LARGE SCALE GENOMIC DNA]</scope>
    <source>
        <strain evidence="1 2">4249</strain>
    </source>
</reference>
<organism evidence="1 2">
    <name type="scientific">Hydrogenophaga palleronii</name>
    <dbReference type="NCBI Taxonomy" id="65655"/>
    <lineage>
        <taxon>Bacteria</taxon>
        <taxon>Pseudomonadati</taxon>
        <taxon>Pseudomonadota</taxon>
        <taxon>Betaproteobacteria</taxon>
        <taxon>Burkholderiales</taxon>
        <taxon>Comamonadaceae</taxon>
        <taxon>Hydrogenophaga</taxon>
    </lineage>
</organism>
<sequence length="75" mass="7775">MTTPRVTFGATPLEGGQYLRPGEAGSAVFLDRGARAPAQAVRLGDASSVASLNVCVASSAVFLGYWRSARPALLH</sequence>
<dbReference type="Proteomes" id="UP001265700">
    <property type="component" value="Unassembled WGS sequence"/>
</dbReference>
<name>A0ABU1WNW9_9BURK</name>
<gene>
    <name evidence="1" type="ORF">J2W49_002946</name>
</gene>
<evidence type="ECO:0000313" key="1">
    <source>
        <dbReference type="EMBL" id="MDR7150973.1"/>
    </source>
</evidence>
<comment type="caution">
    <text evidence="1">The sequence shown here is derived from an EMBL/GenBank/DDBJ whole genome shotgun (WGS) entry which is preliminary data.</text>
</comment>
<evidence type="ECO:0000313" key="2">
    <source>
        <dbReference type="Proteomes" id="UP001265700"/>
    </source>
</evidence>